<dbReference type="GO" id="GO:0008236">
    <property type="term" value="F:serine-type peptidase activity"/>
    <property type="evidence" value="ECO:0007669"/>
    <property type="project" value="InterPro"/>
</dbReference>
<evidence type="ECO:0000313" key="3">
    <source>
        <dbReference type="Proteomes" id="UP000239522"/>
    </source>
</evidence>
<dbReference type="GO" id="GO:0006508">
    <property type="term" value="P:proteolysis"/>
    <property type="evidence" value="ECO:0007669"/>
    <property type="project" value="InterPro"/>
</dbReference>
<accession>A0A2S7L2Z1</accession>
<name>A0A2S7L2Z1_9FLAO</name>
<dbReference type="InterPro" id="IPR029058">
    <property type="entry name" value="AB_hydrolase_fold"/>
</dbReference>
<dbReference type="RefSeq" id="WP_104808037.1">
    <property type="nucleotide sequence ID" value="NZ_MQUA01000001.1"/>
</dbReference>
<dbReference type="Gene3D" id="3.40.50.1820">
    <property type="entry name" value="alpha/beta hydrolase"/>
    <property type="match status" value="1"/>
</dbReference>
<protein>
    <recommendedName>
        <fullName evidence="1">Peptidase S9 prolyl oligopeptidase catalytic domain-containing protein</fullName>
    </recommendedName>
</protein>
<dbReference type="AlphaFoldDB" id="A0A2S7L2Z1"/>
<gene>
    <name evidence="2" type="ORF">BST83_00040</name>
</gene>
<comment type="caution">
    <text evidence="2">The sequence shown here is derived from an EMBL/GenBank/DDBJ whole genome shotgun (WGS) entry which is preliminary data.</text>
</comment>
<evidence type="ECO:0000313" key="2">
    <source>
        <dbReference type="EMBL" id="PQB09098.1"/>
    </source>
</evidence>
<sequence>MTGYGAYGISDVPYLDKYMLHWLNEGGIYASAHVRGGGEKGNKWHKEVINNLFALLNFKPFLT</sequence>
<keyword evidence="3" id="KW-1185">Reference proteome</keyword>
<reference evidence="2 3" key="1">
    <citation type="submission" date="2016-11" db="EMBL/GenBank/DDBJ databases">
        <title>Trade-off between light-utilization and light-protection in marine flavobacteria.</title>
        <authorList>
            <person name="Kumagai Y."/>
        </authorList>
    </citation>
    <scope>NUCLEOTIDE SEQUENCE [LARGE SCALE GENOMIC DNA]</scope>
    <source>
        <strain evidence="2 3">ATCC 700397</strain>
    </source>
</reference>
<dbReference type="Proteomes" id="UP000239522">
    <property type="component" value="Unassembled WGS sequence"/>
</dbReference>
<evidence type="ECO:0000259" key="1">
    <source>
        <dbReference type="Pfam" id="PF00326"/>
    </source>
</evidence>
<dbReference type="Pfam" id="PF00326">
    <property type="entry name" value="Peptidase_S9"/>
    <property type="match status" value="1"/>
</dbReference>
<feature type="domain" description="Peptidase S9 prolyl oligopeptidase catalytic" evidence="1">
    <location>
        <begin position="18"/>
        <end position="51"/>
    </location>
</feature>
<dbReference type="OrthoDB" id="9801421at2"/>
<proteinExistence type="predicted"/>
<dbReference type="EMBL" id="MQUA01000001">
    <property type="protein sequence ID" value="PQB09098.1"/>
    <property type="molecule type" value="Genomic_DNA"/>
</dbReference>
<organism evidence="2 3">
    <name type="scientific">Polaribacter filamentus</name>
    <dbReference type="NCBI Taxonomy" id="53483"/>
    <lineage>
        <taxon>Bacteria</taxon>
        <taxon>Pseudomonadati</taxon>
        <taxon>Bacteroidota</taxon>
        <taxon>Flavobacteriia</taxon>
        <taxon>Flavobacteriales</taxon>
        <taxon>Flavobacteriaceae</taxon>
    </lineage>
</organism>
<dbReference type="InterPro" id="IPR001375">
    <property type="entry name" value="Peptidase_S9_cat"/>
</dbReference>